<accession>A0AAV7JF92</accession>
<evidence type="ECO:0000256" key="1">
    <source>
        <dbReference type="SAM" id="MobiDB-lite"/>
    </source>
</evidence>
<proteinExistence type="predicted"/>
<evidence type="ECO:0000313" key="3">
    <source>
        <dbReference type="Proteomes" id="UP001165289"/>
    </source>
</evidence>
<reference evidence="2 3" key="1">
    <citation type="journal article" date="2023" name="BMC Biol.">
        <title>The compact genome of the sponge Oopsacas minuta (Hexactinellida) is lacking key metazoan core genes.</title>
        <authorList>
            <person name="Santini S."/>
            <person name="Schenkelaars Q."/>
            <person name="Jourda C."/>
            <person name="Duchesne M."/>
            <person name="Belahbib H."/>
            <person name="Rocher C."/>
            <person name="Selva M."/>
            <person name="Riesgo A."/>
            <person name="Vervoort M."/>
            <person name="Leys S.P."/>
            <person name="Kodjabachian L."/>
            <person name="Le Bivic A."/>
            <person name="Borchiellini C."/>
            <person name="Claverie J.M."/>
            <person name="Renard E."/>
        </authorList>
    </citation>
    <scope>NUCLEOTIDE SEQUENCE [LARGE SCALE GENOMIC DNA]</scope>
    <source>
        <strain evidence="2">SPO-2</strain>
    </source>
</reference>
<sequence>MVACNTASELVKLVNILDAILWIKDVWSSLPISTIQKCFTKCGFQRKIEASESDILASPFVEIRTETEFILDGITLSQFTTFDDNLATFAISKDDWGTEIVEKGKGVDLNDSERYSDENEDSDEDQQERSDKVFP</sequence>
<dbReference type="AlphaFoldDB" id="A0AAV7JF92"/>
<evidence type="ECO:0000313" key="2">
    <source>
        <dbReference type="EMBL" id="KAI6647492.1"/>
    </source>
</evidence>
<dbReference type="EMBL" id="JAKMXF010000343">
    <property type="protein sequence ID" value="KAI6647492.1"/>
    <property type="molecule type" value="Genomic_DNA"/>
</dbReference>
<feature type="compositionally biased region" description="Basic and acidic residues" evidence="1">
    <location>
        <begin position="107"/>
        <end position="117"/>
    </location>
</feature>
<comment type="caution">
    <text evidence="2">The sequence shown here is derived from an EMBL/GenBank/DDBJ whole genome shotgun (WGS) entry which is preliminary data.</text>
</comment>
<organism evidence="2 3">
    <name type="scientific">Oopsacas minuta</name>
    <dbReference type="NCBI Taxonomy" id="111878"/>
    <lineage>
        <taxon>Eukaryota</taxon>
        <taxon>Metazoa</taxon>
        <taxon>Porifera</taxon>
        <taxon>Hexactinellida</taxon>
        <taxon>Hexasterophora</taxon>
        <taxon>Lyssacinosida</taxon>
        <taxon>Leucopsacidae</taxon>
        <taxon>Oopsacas</taxon>
    </lineage>
</organism>
<feature type="region of interest" description="Disordered" evidence="1">
    <location>
        <begin position="107"/>
        <end position="135"/>
    </location>
</feature>
<keyword evidence="3" id="KW-1185">Reference proteome</keyword>
<dbReference type="Proteomes" id="UP001165289">
    <property type="component" value="Unassembled WGS sequence"/>
</dbReference>
<gene>
    <name evidence="2" type="ORF">LOD99_12487</name>
</gene>
<name>A0AAV7JF92_9METZ</name>
<protein>
    <submittedName>
        <fullName evidence="2">Tigger transposable element-derived protein 6-like</fullName>
    </submittedName>
</protein>